<organism evidence="1 2">
    <name type="scientific">Laodelphax striatellus</name>
    <name type="common">Small brown planthopper</name>
    <name type="synonym">Delphax striatella</name>
    <dbReference type="NCBI Taxonomy" id="195883"/>
    <lineage>
        <taxon>Eukaryota</taxon>
        <taxon>Metazoa</taxon>
        <taxon>Ecdysozoa</taxon>
        <taxon>Arthropoda</taxon>
        <taxon>Hexapoda</taxon>
        <taxon>Insecta</taxon>
        <taxon>Pterygota</taxon>
        <taxon>Neoptera</taxon>
        <taxon>Paraneoptera</taxon>
        <taxon>Hemiptera</taxon>
        <taxon>Auchenorrhyncha</taxon>
        <taxon>Fulgoroidea</taxon>
        <taxon>Delphacidae</taxon>
        <taxon>Criomorphinae</taxon>
        <taxon>Laodelphax</taxon>
    </lineage>
</organism>
<dbReference type="PANTHER" id="PTHR46455:SF3">
    <property type="entry name" value="SET AND MYND DOMAIN CONTAINING, ARTHROPOD-SPECIFIC, MEMBER 9, ISOFORM A-RELATED"/>
    <property type="match status" value="1"/>
</dbReference>
<dbReference type="AlphaFoldDB" id="A0A482X0F9"/>
<protein>
    <submittedName>
        <fullName evidence="1">Uncharacterized protein</fullName>
    </submittedName>
</protein>
<evidence type="ECO:0000313" key="1">
    <source>
        <dbReference type="EMBL" id="RZF39016.1"/>
    </source>
</evidence>
<dbReference type="SMR" id="A0A482X0F9"/>
<dbReference type="EMBL" id="QKKF02020908">
    <property type="protein sequence ID" value="RZF39016.1"/>
    <property type="molecule type" value="Genomic_DNA"/>
</dbReference>
<evidence type="ECO:0000313" key="2">
    <source>
        <dbReference type="Proteomes" id="UP000291343"/>
    </source>
</evidence>
<keyword evidence="2" id="KW-1185">Reference proteome</keyword>
<proteinExistence type="predicted"/>
<dbReference type="OrthoDB" id="265717at2759"/>
<dbReference type="STRING" id="195883.A0A482X0F9"/>
<dbReference type="InterPro" id="IPR053010">
    <property type="entry name" value="SET_SmydA-8"/>
</dbReference>
<accession>A0A482X0F9</accession>
<sequence length="174" mass="19723">MQEFGSQLSGLPCPEPDCTGLLLSQRPLDYRAPDWSCQQCGQPQSPATVVELQRQQGRHLAGIDTSDPDHVIAFLAERRVPDTGIVAVQLKAGLNLFLVMVDGYKLHELSDEHLKVKEKMCRDLLSVMDKLKIGNTRLKGLNVFDLHQTLSEKMRRIKLEEVWRPIIILGWKLL</sequence>
<dbReference type="InParanoid" id="A0A482X0F9"/>
<gene>
    <name evidence="1" type="ORF">LSTR_LSTR008606</name>
</gene>
<reference evidence="1 2" key="1">
    <citation type="journal article" date="2017" name="Gigascience">
        <title>Genome sequence of the small brown planthopper, Laodelphax striatellus.</title>
        <authorList>
            <person name="Zhu J."/>
            <person name="Jiang F."/>
            <person name="Wang X."/>
            <person name="Yang P."/>
            <person name="Bao Y."/>
            <person name="Zhao W."/>
            <person name="Wang W."/>
            <person name="Lu H."/>
            <person name="Wang Q."/>
            <person name="Cui N."/>
            <person name="Li J."/>
            <person name="Chen X."/>
            <person name="Luo L."/>
            <person name="Yu J."/>
            <person name="Kang L."/>
            <person name="Cui F."/>
        </authorList>
    </citation>
    <scope>NUCLEOTIDE SEQUENCE [LARGE SCALE GENOMIC DNA]</scope>
    <source>
        <strain evidence="1">Lst14</strain>
    </source>
</reference>
<name>A0A482X0F9_LAOST</name>
<dbReference type="Proteomes" id="UP000291343">
    <property type="component" value="Unassembled WGS sequence"/>
</dbReference>
<comment type="caution">
    <text evidence="1">The sequence shown here is derived from an EMBL/GenBank/DDBJ whole genome shotgun (WGS) entry which is preliminary data.</text>
</comment>
<dbReference type="PANTHER" id="PTHR46455">
    <property type="entry name" value="SET AND MYND DOMAIN CONTAINING, ARTHROPOD-SPECIFIC, MEMBER 4, ISOFORM A"/>
    <property type="match status" value="1"/>
</dbReference>